<organism evidence="1">
    <name type="scientific">Bacillus subtilis subsp. natto</name>
    <dbReference type="NCBI Taxonomy" id="86029"/>
    <lineage>
        <taxon>Bacteria</taxon>
        <taxon>Bacillati</taxon>
        <taxon>Bacillota</taxon>
        <taxon>Bacilli</taxon>
        <taxon>Bacillales</taxon>
        <taxon>Bacillaceae</taxon>
        <taxon>Bacillus</taxon>
    </lineage>
</organism>
<proteinExistence type="predicted"/>
<reference evidence="1" key="1">
    <citation type="journal article" date="2006" name="Biosci. Biotechnol. Biochem.">
        <title>Conjugational transfer kinetics of pLS20 between Bacillus subtilis in liquid medium.</title>
        <authorList>
            <person name="Itaya M."/>
            <person name="Sakaya N."/>
            <person name="Matsunaga S."/>
            <person name="Fujita K."/>
            <person name="Kaneko S."/>
        </authorList>
    </citation>
    <scope>NUCLEOTIDE SEQUENCE</scope>
    <source>
        <strain evidence="1">IFO 3335</strain>
        <plasmid evidence="1">pLS20</plasmid>
    </source>
</reference>
<sequence>MEYLVVCEIEVDANSEEEAAEEAIESFKSLITEGSLYVEVKKL</sequence>
<dbReference type="EMBL" id="AB615352">
    <property type="protein sequence ID" value="BAJ76972.1"/>
    <property type="molecule type" value="Genomic_DNA"/>
</dbReference>
<protein>
    <submittedName>
        <fullName evidence="1">Uncharacterized protein</fullName>
    </submittedName>
</protein>
<geneLocation type="plasmid" evidence="1">
    <name>pLS20</name>
</geneLocation>
<keyword evidence="1" id="KW-0614">Plasmid</keyword>
<dbReference type="RefSeq" id="WP_013603254.1">
    <property type="nucleotide sequence ID" value="NC_015148.1"/>
</dbReference>
<name>E9RJ57_BACNA</name>
<dbReference type="AlphaFoldDB" id="E9RJ57"/>
<evidence type="ECO:0000313" key="1">
    <source>
        <dbReference type="EMBL" id="BAJ76972.1"/>
    </source>
</evidence>
<reference evidence="1" key="2">
    <citation type="submission" date="2011-02" db="EMBL/GenBank/DDBJ databases">
        <title>Host Range of a conjugational plasmid pLS20 originated from Bacillus subtilis (natto).</title>
        <authorList>
            <person name="Itaya M."/>
        </authorList>
    </citation>
    <scope>NUCLEOTIDE SEQUENCE</scope>
    <source>
        <strain evidence="1">IFO 3335</strain>
        <plasmid evidence="1">pLS20</plasmid>
    </source>
</reference>
<accession>E9RJ57</accession>